<keyword evidence="1" id="KW-0547">Nucleotide-binding</keyword>
<feature type="domain" description="ATP-grasp" evidence="2">
    <location>
        <begin position="139"/>
        <end position="331"/>
    </location>
</feature>
<dbReference type="EMBL" id="FNLL01000003">
    <property type="protein sequence ID" value="SDT97017.1"/>
    <property type="molecule type" value="Genomic_DNA"/>
</dbReference>
<dbReference type="Proteomes" id="UP000199608">
    <property type="component" value="Unassembled WGS sequence"/>
</dbReference>
<dbReference type="PROSITE" id="PS50975">
    <property type="entry name" value="ATP_GRASP"/>
    <property type="match status" value="1"/>
</dbReference>
<keyword evidence="1" id="KW-0067">ATP-binding</keyword>
<dbReference type="RefSeq" id="WP_092231720.1">
    <property type="nucleotide sequence ID" value="NZ_FNLL01000003.1"/>
</dbReference>
<sequence length="409" mass="46340">MKKTKCFQTGKNNPVKFCSQTRPVIIGRFGPPILACIRSWGKQGYPVGLICVVSGQEKKPTSKYLSDAILIKQDSMFSNKGLQIITNFLKKFKATGIIAIDEKISIRLNEIAGELPADVTIWSASNEIIRKVLSKKKQIEIAKNAGFQMLPTCLIDKDFENTKELHSIPFPLCLRPSQPGSVQPSFKVEIATSLSRLRKIINDFETINEPVIAQPFMNLPNLVIHGTRTMKGKTEGVEAFIVERKFEGVTLVLKPVTVDSDLLKKCQSFTELFNITGNYHFEFLYDSKTQQAFFLEINLRLGGTTAKVFSCGYDEPMFALNAYGPLVNLKDYKIQNHKVSSKQALLKYLFYAVSGRLTPLDYPNGEFFVLRLAKIFWAFFFYKDEVLNFDDIKGSISLYRQNFLSAFLH</sequence>
<keyword evidence="4" id="KW-1185">Reference proteome</keyword>
<dbReference type="InterPro" id="IPR011761">
    <property type="entry name" value="ATP-grasp"/>
</dbReference>
<reference evidence="4" key="1">
    <citation type="submission" date="2016-10" db="EMBL/GenBank/DDBJ databases">
        <authorList>
            <person name="Varghese N."/>
            <person name="Submissions S."/>
        </authorList>
    </citation>
    <scope>NUCLEOTIDE SEQUENCE [LARGE SCALE GENOMIC DNA]</scope>
    <source>
        <strain evidence="4">DSM 3384</strain>
    </source>
</reference>
<evidence type="ECO:0000256" key="1">
    <source>
        <dbReference type="PROSITE-ProRule" id="PRU00409"/>
    </source>
</evidence>
<evidence type="ECO:0000313" key="3">
    <source>
        <dbReference type="EMBL" id="SDT97017.1"/>
    </source>
</evidence>
<evidence type="ECO:0000259" key="2">
    <source>
        <dbReference type="PROSITE" id="PS50975"/>
    </source>
</evidence>
<dbReference type="Gene3D" id="3.30.470.20">
    <property type="entry name" value="ATP-grasp fold, B domain"/>
    <property type="match status" value="1"/>
</dbReference>
<dbReference type="GO" id="GO:0005524">
    <property type="term" value="F:ATP binding"/>
    <property type="evidence" value="ECO:0007669"/>
    <property type="project" value="UniProtKB-UniRule"/>
</dbReference>
<name>A0A1H2EPG8_9BACT</name>
<gene>
    <name evidence="3" type="ORF">SAMN04487931_103271</name>
</gene>
<dbReference type="SUPFAM" id="SSF56059">
    <property type="entry name" value="Glutathione synthetase ATP-binding domain-like"/>
    <property type="match status" value="1"/>
</dbReference>
<protein>
    <recommendedName>
        <fullName evidence="2">ATP-grasp domain-containing protein</fullName>
    </recommendedName>
</protein>
<accession>A0A1H2EPG8</accession>
<proteinExistence type="predicted"/>
<organism evidence="3 4">
    <name type="scientific">Desulfobacula phenolica</name>
    <dbReference type="NCBI Taxonomy" id="90732"/>
    <lineage>
        <taxon>Bacteria</taxon>
        <taxon>Pseudomonadati</taxon>
        <taxon>Thermodesulfobacteriota</taxon>
        <taxon>Desulfobacteria</taxon>
        <taxon>Desulfobacterales</taxon>
        <taxon>Desulfobacteraceae</taxon>
        <taxon>Desulfobacula</taxon>
    </lineage>
</organism>
<evidence type="ECO:0000313" key="4">
    <source>
        <dbReference type="Proteomes" id="UP000199608"/>
    </source>
</evidence>
<dbReference type="GO" id="GO:0046872">
    <property type="term" value="F:metal ion binding"/>
    <property type="evidence" value="ECO:0007669"/>
    <property type="project" value="InterPro"/>
</dbReference>
<dbReference type="AlphaFoldDB" id="A0A1H2EPG8"/>